<keyword evidence="3" id="KW-1185">Reference proteome</keyword>
<dbReference type="OMA" id="WIRRKDN"/>
<proteinExistence type="predicted"/>
<gene>
    <name evidence="2" type="ORF">WOLCODRAFT_166548</name>
</gene>
<feature type="region of interest" description="Disordered" evidence="1">
    <location>
        <begin position="1"/>
        <end position="30"/>
    </location>
</feature>
<feature type="compositionally biased region" description="Low complexity" evidence="1">
    <location>
        <begin position="1"/>
        <end position="13"/>
    </location>
</feature>
<dbReference type="Proteomes" id="UP000218811">
    <property type="component" value="Unassembled WGS sequence"/>
</dbReference>
<sequence>MDAAATAASVQPSAPAPAAPTDGPAPMSFPAILRTPGLSDRFAHLRPAVGNKVAVPAVPKRNGRDDKEGKRWVRRKESDVGAVPRRNGVETPLRRSQFVGNAHIVPPTKRDYALPLPAKTPTFPVLLLPYIPRSVPIPPSAPPTREPSSAAAGPRTEALVRDVESALLAWLADDVLLVPDDAALLAFPGAPLGETGVVGEVQRAPLGLVWSVHDDGFARYVVHCGARFHGVARMIRCTASRTSSARTSPGIRAPPPRSAPRRARARHVASDAYLSSDAGSERDPDETLRLQAIAEASAPRSPALAARVLSDDEWSVVDADA</sequence>
<reference evidence="2 3" key="1">
    <citation type="journal article" date="2012" name="Science">
        <title>The Paleozoic origin of enzymatic lignin decomposition reconstructed from 31 fungal genomes.</title>
        <authorList>
            <person name="Floudas D."/>
            <person name="Binder M."/>
            <person name="Riley R."/>
            <person name="Barry K."/>
            <person name="Blanchette R.A."/>
            <person name="Henrissat B."/>
            <person name="Martinez A.T."/>
            <person name="Otillar R."/>
            <person name="Spatafora J.W."/>
            <person name="Yadav J.S."/>
            <person name="Aerts A."/>
            <person name="Benoit I."/>
            <person name="Boyd A."/>
            <person name="Carlson A."/>
            <person name="Copeland A."/>
            <person name="Coutinho P.M."/>
            <person name="de Vries R.P."/>
            <person name="Ferreira P."/>
            <person name="Findley K."/>
            <person name="Foster B."/>
            <person name="Gaskell J."/>
            <person name="Glotzer D."/>
            <person name="Gorecki P."/>
            <person name="Heitman J."/>
            <person name="Hesse C."/>
            <person name="Hori C."/>
            <person name="Igarashi K."/>
            <person name="Jurgens J.A."/>
            <person name="Kallen N."/>
            <person name="Kersten P."/>
            <person name="Kohler A."/>
            <person name="Kuees U."/>
            <person name="Kumar T.K.A."/>
            <person name="Kuo A."/>
            <person name="LaButti K."/>
            <person name="Larrondo L.F."/>
            <person name="Lindquist E."/>
            <person name="Ling A."/>
            <person name="Lombard V."/>
            <person name="Lucas S."/>
            <person name="Lundell T."/>
            <person name="Martin R."/>
            <person name="McLaughlin D.J."/>
            <person name="Morgenstern I."/>
            <person name="Morin E."/>
            <person name="Murat C."/>
            <person name="Nagy L.G."/>
            <person name="Nolan M."/>
            <person name="Ohm R.A."/>
            <person name="Patyshakuliyeva A."/>
            <person name="Rokas A."/>
            <person name="Ruiz-Duenas F.J."/>
            <person name="Sabat G."/>
            <person name="Salamov A."/>
            <person name="Samejima M."/>
            <person name="Schmutz J."/>
            <person name="Slot J.C."/>
            <person name="St John F."/>
            <person name="Stenlid J."/>
            <person name="Sun H."/>
            <person name="Sun S."/>
            <person name="Syed K."/>
            <person name="Tsang A."/>
            <person name="Wiebenga A."/>
            <person name="Young D."/>
            <person name="Pisabarro A."/>
            <person name="Eastwood D.C."/>
            <person name="Martin F."/>
            <person name="Cullen D."/>
            <person name="Grigoriev I.V."/>
            <person name="Hibbett D.S."/>
        </authorList>
    </citation>
    <scope>NUCLEOTIDE SEQUENCE [LARGE SCALE GENOMIC DNA]</scope>
    <source>
        <strain evidence="2 3">MD-104</strain>
    </source>
</reference>
<dbReference type="STRING" id="742152.A0A2H3JB05"/>
<evidence type="ECO:0000313" key="2">
    <source>
        <dbReference type="EMBL" id="PCH35929.1"/>
    </source>
</evidence>
<dbReference type="OrthoDB" id="10256743at2759"/>
<evidence type="ECO:0000313" key="3">
    <source>
        <dbReference type="Proteomes" id="UP000218811"/>
    </source>
</evidence>
<evidence type="ECO:0000256" key="1">
    <source>
        <dbReference type="SAM" id="MobiDB-lite"/>
    </source>
</evidence>
<feature type="compositionally biased region" description="Basic and acidic residues" evidence="1">
    <location>
        <begin position="62"/>
        <end position="79"/>
    </location>
</feature>
<dbReference type="EMBL" id="KB467865">
    <property type="protein sequence ID" value="PCH35929.1"/>
    <property type="molecule type" value="Genomic_DNA"/>
</dbReference>
<name>A0A2H3JB05_WOLCO</name>
<organism evidence="2 3">
    <name type="scientific">Wolfiporia cocos (strain MD-104)</name>
    <name type="common">Brown rot fungus</name>
    <dbReference type="NCBI Taxonomy" id="742152"/>
    <lineage>
        <taxon>Eukaryota</taxon>
        <taxon>Fungi</taxon>
        <taxon>Dikarya</taxon>
        <taxon>Basidiomycota</taxon>
        <taxon>Agaricomycotina</taxon>
        <taxon>Agaricomycetes</taxon>
        <taxon>Polyporales</taxon>
        <taxon>Phaeolaceae</taxon>
        <taxon>Wolfiporia</taxon>
    </lineage>
</organism>
<feature type="region of interest" description="Disordered" evidence="1">
    <location>
        <begin position="57"/>
        <end position="89"/>
    </location>
</feature>
<protein>
    <submittedName>
        <fullName evidence="2">Uncharacterized protein</fullName>
    </submittedName>
</protein>
<accession>A0A2H3JB05</accession>
<dbReference type="AlphaFoldDB" id="A0A2H3JB05"/>
<feature type="region of interest" description="Disordered" evidence="1">
    <location>
        <begin position="243"/>
        <end position="286"/>
    </location>
</feature>